<dbReference type="EMBL" id="LN871599">
    <property type="protein sequence ID" value="CCF75893.1"/>
    <property type="molecule type" value="Genomic_DNA"/>
</dbReference>
<protein>
    <submittedName>
        <fullName evidence="1">Uncharacterized protein</fullName>
    </submittedName>
</protein>
<evidence type="ECO:0000313" key="2">
    <source>
        <dbReference type="Proteomes" id="UP000002899"/>
    </source>
</evidence>
<dbReference type="AlphaFoldDB" id="I7J9I2"/>
<reference evidence="1 2" key="1">
    <citation type="journal article" date="2012" name="Nucleic Acids Res.">
        <title>Sequencing of the smallest Apicomplexan genome from the human pathogen Babesia microti.</title>
        <authorList>
            <person name="Cornillot E."/>
            <person name="Hadj-Kaddour K."/>
            <person name="Dassouli A."/>
            <person name="Noel B."/>
            <person name="Ranwez V."/>
            <person name="Vacherie B."/>
            <person name="Augagneur Y."/>
            <person name="Bres V."/>
            <person name="Duclos A."/>
            <person name="Randazzo S."/>
            <person name="Carcy B."/>
            <person name="Debierre-Grockiego F."/>
            <person name="Delbecq S."/>
            <person name="Moubri-Menage K."/>
            <person name="Shams-Eldin H."/>
            <person name="Usmani-Brown S."/>
            <person name="Bringaud F."/>
            <person name="Wincker P."/>
            <person name="Vivares C.P."/>
            <person name="Schwarz R.T."/>
            <person name="Schetters T.P."/>
            <person name="Krause P.J."/>
            <person name="Gorenflot A."/>
            <person name="Berry V."/>
            <person name="Barbe V."/>
            <person name="Ben Mamoun C."/>
        </authorList>
    </citation>
    <scope>NUCLEOTIDE SEQUENCE [LARGE SCALE GENOMIC DNA]</scope>
    <source>
        <strain evidence="1 2">RI</strain>
    </source>
</reference>
<keyword evidence="2" id="KW-1185">Reference proteome</keyword>
<gene>
    <name evidence="1" type="ORF">BmR1_04g08580</name>
</gene>
<dbReference type="GeneID" id="24426346"/>
<name>I7J9I2_BABMR</name>
<dbReference type="Proteomes" id="UP000002899">
    <property type="component" value="Chromosome IV"/>
</dbReference>
<dbReference type="KEGG" id="bmic:BmR1_04g08580"/>
<dbReference type="RefSeq" id="XP_012650301.1">
    <property type="nucleotide sequence ID" value="XM_012794847.1"/>
</dbReference>
<organism evidence="1 2">
    <name type="scientific">Babesia microti (strain RI)</name>
    <dbReference type="NCBI Taxonomy" id="1133968"/>
    <lineage>
        <taxon>Eukaryota</taxon>
        <taxon>Sar</taxon>
        <taxon>Alveolata</taxon>
        <taxon>Apicomplexa</taxon>
        <taxon>Aconoidasida</taxon>
        <taxon>Piroplasmida</taxon>
        <taxon>Babesiidae</taxon>
        <taxon>Babesia</taxon>
    </lineage>
</organism>
<dbReference type="VEuPathDB" id="PiroplasmaDB:BmR1_04g08580"/>
<accession>I7J9I2</accession>
<reference evidence="1 2" key="2">
    <citation type="journal article" date="2013" name="PLoS ONE">
        <title>Whole genome mapping and re-organization of the nuclear and mitochondrial genomes of Babesia microti isolates.</title>
        <authorList>
            <person name="Cornillot E."/>
            <person name="Dassouli A."/>
            <person name="Garg A."/>
            <person name="Pachikara N."/>
            <person name="Randazzo S."/>
            <person name="Depoix D."/>
            <person name="Carcy B."/>
            <person name="Delbecq S."/>
            <person name="Frutos R."/>
            <person name="Silva J.C."/>
            <person name="Sutton R."/>
            <person name="Krause P.J."/>
            <person name="Mamoun C.B."/>
        </authorList>
    </citation>
    <scope>NUCLEOTIDE SEQUENCE [LARGE SCALE GENOMIC DNA]</scope>
    <source>
        <strain evidence="1 2">RI</strain>
    </source>
</reference>
<proteinExistence type="predicted"/>
<evidence type="ECO:0000313" key="1">
    <source>
        <dbReference type="EMBL" id="CCF75893.1"/>
    </source>
</evidence>
<reference evidence="1 2" key="3">
    <citation type="journal article" date="2016" name="Sci. Rep.">
        <title>Genome-wide diversity and gene expression profiling of Babesia microti isolates identify polymorphic genes that mediate host-pathogen interactions.</title>
        <authorList>
            <person name="Silva J.C."/>
            <person name="Cornillot E."/>
            <person name="McCracken C."/>
            <person name="Usmani-Brown S."/>
            <person name="Dwivedi A."/>
            <person name="Ifeonu O.O."/>
            <person name="Crabtree J."/>
            <person name="Gotia H.T."/>
            <person name="Virji A.Z."/>
            <person name="Reynes C."/>
            <person name="Colinge J."/>
            <person name="Kumar V."/>
            <person name="Lawres L."/>
            <person name="Pazzi J.E."/>
            <person name="Pablo J.V."/>
            <person name="Hung C."/>
            <person name="Brancato J."/>
            <person name="Kumari P."/>
            <person name="Orvis J."/>
            <person name="Tretina K."/>
            <person name="Chibucos M."/>
            <person name="Ott S."/>
            <person name="Sadzewicz L."/>
            <person name="Sengamalay N."/>
            <person name="Shetty A.C."/>
            <person name="Su Q."/>
            <person name="Tallon L."/>
            <person name="Fraser C.M."/>
            <person name="Frutos R."/>
            <person name="Molina D.M."/>
            <person name="Krause P.J."/>
            <person name="Ben Mamoun C."/>
        </authorList>
    </citation>
    <scope>NUCLEOTIDE SEQUENCE [LARGE SCALE GENOMIC DNA]</scope>
    <source>
        <strain evidence="1 2">RI</strain>
    </source>
</reference>
<sequence>MSKKNNRRAHQERFHIIAKAQIQDELKRSQKRLNKQIQKSVLNKFGYIYIAEHNQLKTNDVKMKSVKSNIPEGYIRRRNKKILDVIRKRERKGAKIVTMKLD</sequence>